<reference evidence="22 23" key="1">
    <citation type="submission" date="2016-10" db="EMBL/GenBank/DDBJ databases">
        <authorList>
            <person name="de Groot N.N."/>
        </authorList>
    </citation>
    <scope>NUCLEOTIDE SEQUENCE [LARGE SCALE GENOMIC DNA]</scope>
    <source>
        <strain evidence="22 23">DSM 22274</strain>
    </source>
</reference>
<keyword evidence="22" id="KW-0808">Transferase</keyword>
<dbReference type="Proteomes" id="UP000182725">
    <property type="component" value="Unassembled WGS sequence"/>
</dbReference>
<dbReference type="GO" id="GO:0005524">
    <property type="term" value="F:ATP binding"/>
    <property type="evidence" value="ECO:0007669"/>
    <property type="project" value="UniProtKB-UniRule"/>
</dbReference>
<keyword evidence="6 17" id="KW-0547">Nucleotide-binding</keyword>
<keyword evidence="9 18" id="KW-0630">Potassium</keyword>
<evidence type="ECO:0000256" key="19">
    <source>
        <dbReference type="PIRNR" id="PIRNR017184"/>
    </source>
</evidence>
<feature type="binding site" evidence="18">
    <location>
        <position position="63"/>
    </location>
    <ligand>
        <name>K(+)</name>
        <dbReference type="ChEBI" id="CHEBI:29103"/>
    </ligand>
</feature>
<comment type="similarity">
    <text evidence="17">Belongs to the NnrD/CARKD family.</text>
</comment>
<keyword evidence="7 17" id="KW-0067">ATP-binding</keyword>
<evidence type="ECO:0000256" key="7">
    <source>
        <dbReference type="ARBA" id="ARBA00022840"/>
    </source>
</evidence>
<dbReference type="GO" id="GO:0052855">
    <property type="term" value="F:ADP-dependent NAD(P)H-hydrate dehydratase activity"/>
    <property type="evidence" value="ECO:0007669"/>
    <property type="project" value="UniProtKB-UniRule"/>
</dbReference>
<feature type="binding site" evidence="18">
    <location>
        <position position="166"/>
    </location>
    <ligand>
        <name>(6S)-NADPHX</name>
        <dbReference type="ChEBI" id="CHEBI:64076"/>
    </ligand>
</feature>
<evidence type="ECO:0000256" key="1">
    <source>
        <dbReference type="ARBA" id="ARBA00000013"/>
    </source>
</evidence>
<dbReference type="EC" id="4.2.1.136" evidence="19"/>
<evidence type="ECO:0000256" key="13">
    <source>
        <dbReference type="ARBA" id="ARBA00023268"/>
    </source>
</evidence>
<feature type="binding site" evidence="18">
    <location>
        <position position="169"/>
    </location>
    <ligand>
        <name>K(+)</name>
        <dbReference type="ChEBI" id="CHEBI:29103"/>
    </ligand>
</feature>
<dbReference type="InterPro" id="IPR000631">
    <property type="entry name" value="CARKD"/>
</dbReference>
<dbReference type="InterPro" id="IPR017953">
    <property type="entry name" value="Carbohydrate_kinase_pred_CS"/>
</dbReference>
<comment type="similarity">
    <text evidence="18">Belongs to the NnrE/AIBP family.</text>
</comment>
<dbReference type="GO" id="GO:0046872">
    <property type="term" value="F:metal ion binding"/>
    <property type="evidence" value="ECO:0007669"/>
    <property type="project" value="UniProtKB-UniRule"/>
</dbReference>
<evidence type="ECO:0000256" key="6">
    <source>
        <dbReference type="ARBA" id="ARBA00022741"/>
    </source>
</evidence>
<evidence type="ECO:0000256" key="3">
    <source>
        <dbReference type="ARBA" id="ARBA00006001"/>
    </source>
</evidence>
<comment type="function">
    <text evidence="17">Catalyzes the dehydration of the S-form of NAD(P)HX at the expense of ADP, which is converted to AMP. Together with NAD(P)HX epimerase, which catalyzes the epimerization of the S- and R-forms, the enzyme allows the repair of both epimers of NAD(P)HX, a damaged form of NAD(P)H that is a result of enzymatic or heat-dependent hydration.</text>
</comment>
<evidence type="ECO:0000313" key="22">
    <source>
        <dbReference type="EMBL" id="SEF01830.1"/>
    </source>
</evidence>
<evidence type="ECO:0000256" key="16">
    <source>
        <dbReference type="ARBA" id="ARBA00049209"/>
    </source>
</evidence>
<proteinExistence type="inferred from homology"/>
<evidence type="ECO:0000256" key="8">
    <source>
        <dbReference type="ARBA" id="ARBA00022857"/>
    </source>
</evidence>
<dbReference type="AlphaFoldDB" id="A0A1H5NK37"/>
<dbReference type="InterPro" id="IPR036652">
    <property type="entry name" value="YjeF_N_dom_sf"/>
</dbReference>
<evidence type="ECO:0000256" key="4">
    <source>
        <dbReference type="ARBA" id="ARBA00009524"/>
    </source>
</evidence>
<comment type="similarity">
    <text evidence="4 19">In the C-terminal section; belongs to the NnrD/CARKD family.</text>
</comment>
<comment type="catalytic activity">
    <reaction evidence="16 17 19">
        <text>(6S)-NADPHX + ADP = AMP + phosphate + NADPH + H(+)</text>
        <dbReference type="Rhea" id="RHEA:32235"/>
        <dbReference type="ChEBI" id="CHEBI:15378"/>
        <dbReference type="ChEBI" id="CHEBI:43474"/>
        <dbReference type="ChEBI" id="CHEBI:57783"/>
        <dbReference type="ChEBI" id="CHEBI:64076"/>
        <dbReference type="ChEBI" id="CHEBI:456215"/>
        <dbReference type="ChEBI" id="CHEBI:456216"/>
        <dbReference type="EC" id="4.2.1.136"/>
    </reaction>
</comment>
<dbReference type="PIRSF" id="PIRSF017184">
    <property type="entry name" value="Nnr"/>
    <property type="match status" value="1"/>
</dbReference>
<keyword evidence="8 17" id="KW-0521">NADP</keyword>
<protein>
    <recommendedName>
        <fullName evidence="19">Bifunctional NAD(P)H-hydrate repair enzyme</fullName>
    </recommendedName>
    <alternativeName>
        <fullName evidence="19">Nicotinamide nucleotide repair protein</fullName>
    </alternativeName>
    <domain>
        <recommendedName>
            <fullName evidence="19">ADP-dependent (S)-NAD(P)H-hydrate dehydratase</fullName>
            <ecNumber evidence="19">4.2.1.136</ecNumber>
        </recommendedName>
        <alternativeName>
            <fullName evidence="19">ADP-dependent NAD(P)HX dehydratase</fullName>
        </alternativeName>
    </domain>
    <domain>
        <recommendedName>
            <fullName evidence="19">NAD(P)H-hydrate epimerase</fullName>
            <ecNumber evidence="19">5.1.99.6</ecNumber>
        </recommendedName>
    </domain>
</protein>
<feature type="domain" description="YjeF C-terminal" evidence="20">
    <location>
        <begin position="230"/>
        <end position="511"/>
    </location>
</feature>
<feature type="binding site" evidence="17">
    <location>
        <begin position="413"/>
        <end position="417"/>
    </location>
    <ligand>
        <name>AMP</name>
        <dbReference type="ChEBI" id="CHEBI:456215"/>
    </ligand>
</feature>
<keyword evidence="5 18" id="KW-0479">Metal-binding</keyword>
<dbReference type="Pfam" id="PF01256">
    <property type="entry name" value="Carb_kinase"/>
    <property type="match status" value="1"/>
</dbReference>
<feature type="binding site" evidence="17">
    <location>
        <position position="371"/>
    </location>
    <ligand>
        <name>(6S)-NADPHX</name>
        <dbReference type="ChEBI" id="CHEBI:64076"/>
    </ligand>
</feature>
<dbReference type="PANTHER" id="PTHR12592:SF0">
    <property type="entry name" value="ATP-DEPENDENT (S)-NAD(P)H-HYDRATE DEHYDRATASE"/>
    <property type="match status" value="1"/>
</dbReference>
<dbReference type="InterPro" id="IPR030677">
    <property type="entry name" value="Nnr"/>
</dbReference>
<evidence type="ECO:0000256" key="11">
    <source>
        <dbReference type="ARBA" id="ARBA00023235"/>
    </source>
</evidence>
<evidence type="ECO:0000256" key="17">
    <source>
        <dbReference type="HAMAP-Rule" id="MF_01965"/>
    </source>
</evidence>
<comment type="cofactor">
    <cofactor evidence="17">
        <name>Mg(2+)</name>
        <dbReference type="ChEBI" id="CHEBI:18420"/>
    </cofactor>
</comment>
<dbReference type="SUPFAM" id="SSF64153">
    <property type="entry name" value="YjeF N-terminal domain-like"/>
    <property type="match status" value="1"/>
</dbReference>
<dbReference type="GO" id="GO:0052856">
    <property type="term" value="F:NAD(P)HX epimerase activity"/>
    <property type="evidence" value="ECO:0007669"/>
    <property type="project" value="UniProtKB-UniRule"/>
</dbReference>
<comment type="catalytic activity">
    <reaction evidence="2 18 19">
        <text>(6R)-NADPHX = (6S)-NADPHX</text>
        <dbReference type="Rhea" id="RHEA:32227"/>
        <dbReference type="ChEBI" id="CHEBI:64076"/>
        <dbReference type="ChEBI" id="CHEBI:64077"/>
        <dbReference type="EC" id="5.1.99.6"/>
    </reaction>
</comment>
<dbReference type="Gene3D" id="3.40.50.10260">
    <property type="entry name" value="YjeF N-terminal domain"/>
    <property type="match status" value="1"/>
</dbReference>
<gene>
    <name evidence="17" type="primary">nnrD</name>
    <name evidence="18" type="synonym">nnrE</name>
    <name evidence="22" type="ORF">SAMN04489740_3773</name>
</gene>
<dbReference type="NCBIfam" id="TIGR00196">
    <property type="entry name" value="yjeF_cterm"/>
    <property type="match status" value="1"/>
</dbReference>
<evidence type="ECO:0000256" key="18">
    <source>
        <dbReference type="HAMAP-Rule" id="MF_01966"/>
    </source>
</evidence>
<feature type="binding site" evidence="17">
    <location>
        <position position="443"/>
    </location>
    <ligand>
        <name>(6S)-NADPHX</name>
        <dbReference type="ChEBI" id="CHEBI:64076"/>
    </ligand>
</feature>
<feature type="binding site" evidence="17">
    <location>
        <position position="320"/>
    </location>
    <ligand>
        <name>(6S)-NADPHX</name>
        <dbReference type="ChEBI" id="CHEBI:64076"/>
    </ligand>
</feature>
<dbReference type="GO" id="GO:0110051">
    <property type="term" value="P:metabolite repair"/>
    <property type="evidence" value="ECO:0007669"/>
    <property type="project" value="TreeGrafter"/>
</dbReference>
<comment type="function">
    <text evidence="18">Catalyzes the epimerization of the S- and R-forms of NAD(P)HX, a damaged form of NAD(P)H that is a result of enzymatic or heat-dependent hydration. This is a prerequisite for the S-specific NAD(P)H-hydrate dehydratase to allow the repair of both epimers of NAD(P)HX.</text>
</comment>
<dbReference type="PANTHER" id="PTHR12592">
    <property type="entry name" value="ATP-DEPENDENT (S)-NAD(P)H-HYDRATE DEHYDRATASE FAMILY MEMBER"/>
    <property type="match status" value="1"/>
</dbReference>
<evidence type="ECO:0000256" key="12">
    <source>
        <dbReference type="ARBA" id="ARBA00023239"/>
    </source>
</evidence>
<accession>A0A1H5NK37</accession>
<organism evidence="22 23">
    <name type="scientific">Arthrobacter alpinus</name>
    <dbReference type="NCBI Taxonomy" id="656366"/>
    <lineage>
        <taxon>Bacteria</taxon>
        <taxon>Bacillati</taxon>
        <taxon>Actinomycetota</taxon>
        <taxon>Actinomycetes</taxon>
        <taxon>Micrococcales</taxon>
        <taxon>Micrococcaceae</taxon>
        <taxon>Arthrobacter</taxon>
    </lineage>
</organism>
<keyword evidence="11 18" id="KW-0413">Isomerase</keyword>
<evidence type="ECO:0000259" key="20">
    <source>
        <dbReference type="PROSITE" id="PS51383"/>
    </source>
</evidence>
<feature type="binding site" evidence="18">
    <location>
        <begin position="62"/>
        <end position="66"/>
    </location>
    <ligand>
        <name>(6S)-NADPHX</name>
        <dbReference type="ChEBI" id="CHEBI:64076"/>
    </ligand>
</feature>
<evidence type="ECO:0000256" key="5">
    <source>
        <dbReference type="ARBA" id="ARBA00022723"/>
    </source>
</evidence>
<feature type="binding site" evidence="18">
    <location>
        <begin position="133"/>
        <end position="139"/>
    </location>
    <ligand>
        <name>(6S)-NADPHX</name>
        <dbReference type="ChEBI" id="CHEBI:64076"/>
    </ligand>
</feature>
<keyword evidence="10 17" id="KW-0520">NAD</keyword>
<comment type="caution">
    <text evidence="18">Lacks conserved residue(s) required for the propagation of feature annotation.</text>
</comment>
<dbReference type="PROSITE" id="PS51385">
    <property type="entry name" value="YJEF_N"/>
    <property type="match status" value="1"/>
</dbReference>
<dbReference type="EMBL" id="FNTV01000001">
    <property type="protein sequence ID" value="SEF01830.1"/>
    <property type="molecule type" value="Genomic_DNA"/>
</dbReference>
<dbReference type="HAMAP" id="MF_01965">
    <property type="entry name" value="NADHX_dehydratase"/>
    <property type="match status" value="1"/>
</dbReference>
<evidence type="ECO:0000313" key="23">
    <source>
        <dbReference type="Proteomes" id="UP000182725"/>
    </source>
</evidence>
<dbReference type="NCBIfam" id="TIGR00197">
    <property type="entry name" value="yjeF_nterm"/>
    <property type="match status" value="1"/>
</dbReference>
<comment type="cofactor">
    <cofactor evidence="18 19">
        <name>K(+)</name>
        <dbReference type="ChEBI" id="CHEBI:29103"/>
    </cofactor>
    <text evidence="18 19">Binds 1 potassium ion per subunit.</text>
</comment>
<dbReference type="InterPro" id="IPR004443">
    <property type="entry name" value="YjeF_N_dom"/>
</dbReference>
<comment type="function">
    <text evidence="14 19">Bifunctional enzyme that catalyzes the epimerization of the S- and R-forms of NAD(P)HX and the dehydration of the S-form of NAD(P)HX at the expense of ADP, which is converted to AMP. This allows the repair of both epimers of NAD(P)HX, a damaged form of NAD(P)H that is a result of enzymatic or heat-dependent hydration.</text>
</comment>
<evidence type="ECO:0000256" key="15">
    <source>
        <dbReference type="ARBA" id="ARBA00048238"/>
    </source>
</evidence>
<dbReference type="EC" id="5.1.99.6" evidence="19"/>
<keyword evidence="12 17" id="KW-0456">Lyase</keyword>
<dbReference type="Gene3D" id="3.40.1190.20">
    <property type="match status" value="1"/>
</dbReference>
<name>A0A1H5NK37_9MICC</name>
<comment type="similarity">
    <text evidence="3 19">In the N-terminal section; belongs to the NnrE/AIBP family.</text>
</comment>
<evidence type="ECO:0000256" key="2">
    <source>
        <dbReference type="ARBA" id="ARBA00000909"/>
    </source>
</evidence>
<dbReference type="PROSITE" id="PS01050">
    <property type="entry name" value="YJEF_C_2"/>
    <property type="match status" value="1"/>
</dbReference>
<evidence type="ECO:0000256" key="9">
    <source>
        <dbReference type="ARBA" id="ARBA00022958"/>
    </source>
</evidence>
<dbReference type="RefSeq" id="WP_074712863.1">
    <property type="nucleotide sequence ID" value="NZ_FNTV01000001.1"/>
</dbReference>
<feature type="binding site" evidence="17">
    <location>
        <position position="265"/>
    </location>
    <ligand>
        <name>(6S)-NADPHX</name>
        <dbReference type="ChEBI" id="CHEBI:64076"/>
    </ligand>
</feature>
<dbReference type="InterPro" id="IPR029056">
    <property type="entry name" value="Ribokinase-like"/>
</dbReference>
<dbReference type="SMR" id="A0A1H5NK37"/>
<dbReference type="PROSITE" id="PS51383">
    <property type="entry name" value="YJEF_C_3"/>
    <property type="match status" value="1"/>
</dbReference>
<keyword evidence="22" id="KW-0418">Kinase</keyword>
<evidence type="ECO:0000256" key="14">
    <source>
        <dbReference type="ARBA" id="ARBA00025153"/>
    </source>
</evidence>
<dbReference type="GO" id="GO:0016301">
    <property type="term" value="F:kinase activity"/>
    <property type="evidence" value="ECO:0007669"/>
    <property type="project" value="UniProtKB-KW"/>
</dbReference>
<evidence type="ECO:0000259" key="21">
    <source>
        <dbReference type="PROSITE" id="PS51385"/>
    </source>
</evidence>
<dbReference type="HAMAP" id="MF_01966">
    <property type="entry name" value="NADHX_epimerase"/>
    <property type="match status" value="1"/>
</dbReference>
<dbReference type="GO" id="GO:0046496">
    <property type="term" value="P:nicotinamide nucleotide metabolic process"/>
    <property type="evidence" value="ECO:0007669"/>
    <property type="project" value="UniProtKB-UniRule"/>
</dbReference>
<evidence type="ECO:0000256" key="10">
    <source>
        <dbReference type="ARBA" id="ARBA00023027"/>
    </source>
</evidence>
<feature type="binding site" evidence="18">
    <location>
        <position position="129"/>
    </location>
    <ligand>
        <name>K(+)</name>
        <dbReference type="ChEBI" id="CHEBI:29103"/>
    </ligand>
</feature>
<comment type="catalytic activity">
    <reaction evidence="15 17 19">
        <text>(6S)-NADHX + ADP = AMP + phosphate + NADH + H(+)</text>
        <dbReference type="Rhea" id="RHEA:32223"/>
        <dbReference type="ChEBI" id="CHEBI:15378"/>
        <dbReference type="ChEBI" id="CHEBI:43474"/>
        <dbReference type="ChEBI" id="CHEBI:57945"/>
        <dbReference type="ChEBI" id="CHEBI:64074"/>
        <dbReference type="ChEBI" id="CHEBI:456215"/>
        <dbReference type="ChEBI" id="CHEBI:456216"/>
        <dbReference type="EC" id="4.2.1.136"/>
    </reaction>
</comment>
<feature type="binding site" evidence="17">
    <location>
        <position position="442"/>
    </location>
    <ligand>
        <name>AMP</name>
        <dbReference type="ChEBI" id="CHEBI:456215"/>
    </ligand>
</feature>
<dbReference type="CDD" id="cd01171">
    <property type="entry name" value="YXKO-related"/>
    <property type="match status" value="1"/>
</dbReference>
<dbReference type="Pfam" id="PF03853">
    <property type="entry name" value="YjeF_N"/>
    <property type="match status" value="1"/>
</dbReference>
<dbReference type="SUPFAM" id="SSF53613">
    <property type="entry name" value="Ribokinase-like"/>
    <property type="match status" value="1"/>
</dbReference>
<comment type="catalytic activity">
    <reaction evidence="1 18 19">
        <text>(6R)-NADHX = (6S)-NADHX</text>
        <dbReference type="Rhea" id="RHEA:32215"/>
        <dbReference type="ChEBI" id="CHEBI:64074"/>
        <dbReference type="ChEBI" id="CHEBI:64075"/>
        <dbReference type="EC" id="5.1.99.6"/>
    </reaction>
</comment>
<comment type="subunit">
    <text evidence="17">Homotetramer.</text>
</comment>
<keyword evidence="13" id="KW-0511">Multifunctional enzyme</keyword>
<feature type="domain" description="YjeF N-terminal" evidence="21">
    <location>
        <begin position="10"/>
        <end position="223"/>
    </location>
</feature>
<sequence>MISAHSTEAVRAAEQPLLAAGKGPALMRAAAHGLAMGVVSLLRSHGHRIYGARVTLLVGSGNNGGDALYAGAWLASHGARATALLADTRTHPAALAAFEQAGGRCLALADDSAASIFITEAMVSHVVIDGLLGTGSRGGLRGAAAAVVAELDGMSGAQRPLVVACDLPSGVEATTGEVHGPVLRADLTVTFGAYKSGLLSAPAEQLCGKLKLIDLGISGFLGAAPVRRLEPGDCAALLPNPLAADHKYTRGVAGIIAGSAQYPGAGLLAVAAASACGPGMVRYLGPAEVAAALHLRNPEVVCSEDSPTNVRVQAWLIGPGIDGDEAQLQRAREALASARAAGIPVVVDAAGLALINPSEGGENSRLVLTPHAGELAALLTRCGRPMSRSEIEASPLAAARAAAAFLGAVVLLKGPTTVVANPQGSVLTQANGNARLATAGSGDTLAGILVALLAMDAARGSTDELIVTDALAAAVHGELSSQGSELVGESPRAPLNAGMLAARIPAVWAKLSTPLPTSAS</sequence>